<reference evidence="1" key="1">
    <citation type="submission" date="2018-06" db="EMBL/GenBank/DDBJ databases">
        <authorList>
            <person name="Zhirakovskaya E."/>
        </authorList>
    </citation>
    <scope>NUCLEOTIDE SEQUENCE</scope>
</reference>
<protein>
    <submittedName>
        <fullName evidence="1">Uncharacterized protein</fullName>
    </submittedName>
</protein>
<name>A0A3B0ZYF9_9ZZZZ</name>
<dbReference type="EMBL" id="UOFU01000015">
    <property type="protein sequence ID" value="VAW92943.1"/>
    <property type="molecule type" value="Genomic_DNA"/>
</dbReference>
<dbReference type="AlphaFoldDB" id="A0A3B0ZYF9"/>
<gene>
    <name evidence="1" type="ORF">MNBD_GAMMA20-2527</name>
</gene>
<evidence type="ECO:0000313" key="1">
    <source>
        <dbReference type="EMBL" id="VAW92943.1"/>
    </source>
</evidence>
<sequence length="90" mass="9349">MAVESARSEPLKVTVSIAAAESVLENSSVVSTDSVLSPDVNGTTARQFAKPLLVVASTPPTVTRVIVLTSLAVPVTRDALTLNVVEVFLT</sequence>
<organism evidence="1">
    <name type="scientific">hydrothermal vent metagenome</name>
    <dbReference type="NCBI Taxonomy" id="652676"/>
    <lineage>
        <taxon>unclassified sequences</taxon>
        <taxon>metagenomes</taxon>
        <taxon>ecological metagenomes</taxon>
    </lineage>
</organism>
<proteinExistence type="predicted"/>
<accession>A0A3B0ZYF9</accession>